<reference evidence="3" key="1">
    <citation type="submission" date="2023-05" db="EMBL/GenBank/DDBJ databases">
        <title>High-quality long-read genome of Scophthalmus maximus.</title>
        <authorList>
            <person name="Lien S."/>
            <person name="Martinez P."/>
        </authorList>
    </citation>
    <scope>NUCLEOTIDE SEQUENCE [LARGE SCALE GENOMIC DNA]</scope>
</reference>
<comment type="similarity">
    <text evidence="1">Belongs to the deoxyhypusine synthase family.</text>
</comment>
<dbReference type="GO" id="GO:0005737">
    <property type="term" value="C:cytoplasm"/>
    <property type="evidence" value="ECO:0007669"/>
    <property type="project" value="TreeGrafter"/>
</dbReference>
<keyword evidence="2" id="KW-0520">NAD</keyword>
<dbReference type="InterPro" id="IPR002773">
    <property type="entry name" value="Deoxyhypusine_synthase"/>
</dbReference>
<evidence type="ECO:0000313" key="3">
    <source>
        <dbReference type="Ensembl" id="ENSSMAP00000019445.2"/>
    </source>
</evidence>
<evidence type="ECO:0000313" key="4">
    <source>
        <dbReference type="Proteomes" id="UP000694558"/>
    </source>
</evidence>
<evidence type="ECO:0000256" key="2">
    <source>
        <dbReference type="ARBA" id="ARBA00023027"/>
    </source>
</evidence>
<dbReference type="Pfam" id="PF01916">
    <property type="entry name" value="DS"/>
    <property type="match status" value="1"/>
</dbReference>
<dbReference type="Gene3D" id="3.40.910.10">
    <property type="entry name" value="Deoxyhypusine synthase"/>
    <property type="match status" value="1"/>
</dbReference>
<organism evidence="3 4">
    <name type="scientific">Scophthalmus maximus</name>
    <name type="common">Turbot</name>
    <name type="synonym">Psetta maxima</name>
    <dbReference type="NCBI Taxonomy" id="52904"/>
    <lineage>
        <taxon>Eukaryota</taxon>
        <taxon>Metazoa</taxon>
        <taxon>Chordata</taxon>
        <taxon>Craniata</taxon>
        <taxon>Vertebrata</taxon>
        <taxon>Euteleostomi</taxon>
        <taxon>Actinopterygii</taxon>
        <taxon>Neopterygii</taxon>
        <taxon>Teleostei</taxon>
        <taxon>Neoteleostei</taxon>
        <taxon>Acanthomorphata</taxon>
        <taxon>Carangaria</taxon>
        <taxon>Pleuronectiformes</taxon>
        <taxon>Pleuronectoidei</taxon>
        <taxon>Scophthalmidae</taxon>
        <taxon>Scophthalmus</taxon>
    </lineage>
</organism>
<proteinExistence type="inferred from homology"/>
<accession>A0A8D3AK14</accession>
<dbReference type="PANTHER" id="PTHR11703:SF0">
    <property type="entry name" value="DEOXYHYPUSINE SYNTHASE"/>
    <property type="match status" value="1"/>
</dbReference>
<dbReference type="Ensembl" id="ENSSMAT00000019686.2">
    <property type="protein sequence ID" value="ENSSMAP00000019445.2"/>
    <property type="gene ID" value="ENSSMAG00000021752.1"/>
</dbReference>
<dbReference type="AlphaFoldDB" id="A0A8D3AK14"/>
<dbReference type="SUPFAM" id="SSF52467">
    <property type="entry name" value="DHS-like NAD/FAD-binding domain"/>
    <property type="match status" value="1"/>
</dbReference>
<reference evidence="3" key="2">
    <citation type="submission" date="2025-08" db="UniProtKB">
        <authorList>
            <consortium name="Ensembl"/>
        </authorList>
    </citation>
    <scope>IDENTIFICATION</scope>
</reference>
<dbReference type="InterPro" id="IPR029035">
    <property type="entry name" value="DHS-like_NAD/FAD-binding_dom"/>
</dbReference>
<name>A0A8D3AK14_SCOMX</name>
<dbReference type="Proteomes" id="UP000694558">
    <property type="component" value="Chromosome 19"/>
</dbReference>
<dbReference type="GO" id="GO:0034038">
    <property type="term" value="F:deoxyhypusine synthase activity"/>
    <property type="evidence" value="ECO:0007669"/>
    <property type="project" value="TreeGrafter"/>
</dbReference>
<evidence type="ECO:0000256" key="1">
    <source>
        <dbReference type="ARBA" id="ARBA00009892"/>
    </source>
</evidence>
<dbReference type="GeneTree" id="ENSGT00390000008063"/>
<dbReference type="PANTHER" id="PTHR11703">
    <property type="entry name" value="DEOXYHYPUSINE SYNTHASE"/>
    <property type="match status" value="1"/>
</dbReference>
<protein>
    <submittedName>
        <fullName evidence="3">Deoxyhypusine synthase</fullName>
    </submittedName>
</protein>
<dbReference type="InterPro" id="IPR036982">
    <property type="entry name" value="Deoxyhypusine_synthase_sf"/>
</dbReference>
<sequence length="158" mass="17194">MFYAIPFQGVFEPLADRGIRWTPSKVIHRLVKEINNPESVYYLAYKNNIPVFSPALTDGAIGDMVCLFSIENPGLILDIIELNNLVTVANSTGAITLGRSVATHHICNANSWRGGADYAVPDEAVSWGVFGDATIIFPLLVAEMFAVHANTTAGKKKE</sequence>